<dbReference type="InterPro" id="IPR044068">
    <property type="entry name" value="CB"/>
</dbReference>
<dbReference type="Gene3D" id="1.10.443.10">
    <property type="entry name" value="Intergrase catalytic core"/>
    <property type="match status" value="1"/>
</dbReference>
<comment type="caution">
    <text evidence="7">The sequence shown here is derived from an EMBL/GenBank/DDBJ whole genome shotgun (WGS) entry which is preliminary data.</text>
</comment>
<organism evidence="7 8">
    <name type="scientific">Fontibacillus solani</name>
    <dbReference type="NCBI Taxonomy" id="1572857"/>
    <lineage>
        <taxon>Bacteria</taxon>
        <taxon>Bacillati</taxon>
        <taxon>Bacillota</taxon>
        <taxon>Bacilli</taxon>
        <taxon>Bacillales</taxon>
        <taxon>Paenibacillaceae</taxon>
        <taxon>Fontibacillus</taxon>
    </lineage>
</organism>
<comment type="similarity">
    <text evidence="1">Belongs to the 'phage' integrase family.</text>
</comment>
<dbReference type="Pfam" id="PF00589">
    <property type="entry name" value="Phage_integrase"/>
    <property type="match status" value="1"/>
</dbReference>
<dbReference type="InterPro" id="IPR011010">
    <property type="entry name" value="DNA_brk_join_enz"/>
</dbReference>
<evidence type="ECO:0000256" key="4">
    <source>
        <dbReference type="PROSITE-ProRule" id="PRU01248"/>
    </source>
</evidence>
<accession>A0A7W3SW58</accession>
<dbReference type="InterPro" id="IPR002104">
    <property type="entry name" value="Integrase_catalytic"/>
</dbReference>
<feature type="domain" description="Tyr recombinase" evidence="5">
    <location>
        <begin position="128"/>
        <end position="310"/>
    </location>
</feature>
<keyword evidence="2 4" id="KW-0238">DNA-binding</keyword>
<dbReference type="SUPFAM" id="SSF56349">
    <property type="entry name" value="DNA breaking-rejoining enzymes"/>
    <property type="match status" value="1"/>
</dbReference>
<dbReference type="AlphaFoldDB" id="A0A7W3SW58"/>
<dbReference type="PANTHER" id="PTHR30349">
    <property type="entry name" value="PHAGE INTEGRASE-RELATED"/>
    <property type="match status" value="1"/>
</dbReference>
<dbReference type="Gene3D" id="1.10.150.130">
    <property type="match status" value="1"/>
</dbReference>
<proteinExistence type="inferred from homology"/>
<dbReference type="CDD" id="cd00397">
    <property type="entry name" value="DNA_BRE_C"/>
    <property type="match status" value="1"/>
</dbReference>
<evidence type="ECO:0000256" key="1">
    <source>
        <dbReference type="ARBA" id="ARBA00008857"/>
    </source>
</evidence>
<evidence type="ECO:0000313" key="8">
    <source>
        <dbReference type="Proteomes" id="UP000567067"/>
    </source>
</evidence>
<evidence type="ECO:0000256" key="3">
    <source>
        <dbReference type="ARBA" id="ARBA00023172"/>
    </source>
</evidence>
<evidence type="ECO:0000313" key="7">
    <source>
        <dbReference type="EMBL" id="MBA9087238.1"/>
    </source>
</evidence>
<reference evidence="7 8" key="1">
    <citation type="submission" date="2020-08" db="EMBL/GenBank/DDBJ databases">
        <title>Genomic Encyclopedia of Type Strains, Phase III (KMG-III): the genomes of soil and plant-associated and newly described type strains.</title>
        <authorList>
            <person name="Whitman W."/>
        </authorList>
    </citation>
    <scope>NUCLEOTIDE SEQUENCE [LARGE SCALE GENOMIC DNA]</scope>
    <source>
        <strain evidence="7 8">CECT 8693</strain>
    </source>
</reference>
<dbReference type="InterPro" id="IPR010998">
    <property type="entry name" value="Integrase_recombinase_N"/>
</dbReference>
<sequence length="310" mass="36399">MNTVGIVFESNYFCVWKEYCGLKPRAMEATINVLHIFQDFLYDLQFEGTLDFNRFFYYSESDDYQPIDREFIEEFVTFLVLQNPGLSNKTIYNKLSSLKSFFGFLERMNLIHHNPMANFKNTYYERNININFLSELECRKILRYALKIDPFSKYYFLLIWTAITSALRNRELCYLTFDQIDFATGMVRVDKGQKTNAKGIALPRLLTKELLHFKQYKETIDGDISGFVFSINGRRLSGEKLLEFVKTICKKAGITRNVTVHDLRRTTGYLLLAAGVSVRAIQQQYRHRELSTTYGYLSLLDSMFLFDENT</sequence>
<protein>
    <submittedName>
        <fullName evidence="7">Integrase/recombinase XerD</fullName>
    </submittedName>
</protein>
<name>A0A7W3SW58_9BACL</name>
<keyword evidence="3" id="KW-0233">DNA recombination</keyword>
<evidence type="ECO:0000259" key="6">
    <source>
        <dbReference type="PROSITE" id="PS51900"/>
    </source>
</evidence>
<dbReference type="InterPro" id="IPR050090">
    <property type="entry name" value="Tyrosine_recombinase_XerCD"/>
</dbReference>
<dbReference type="GO" id="GO:0015074">
    <property type="term" value="P:DNA integration"/>
    <property type="evidence" value="ECO:0007669"/>
    <property type="project" value="InterPro"/>
</dbReference>
<dbReference type="InterPro" id="IPR013762">
    <property type="entry name" value="Integrase-like_cat_sf"/>
</dbReference>
<dbReference type="PROSITE" id="PS51900">
    <property type="entry name" value="CB"/>
    <property type="match status" value="1"/>
</dbReference>
<dbReference type="Proteomes" id="UP000567067">
    <property type="component" value="Unassembled WGS sequence"/>
</dbReference>
<dbReference type="PANTHER" id="PTHR30349:SF64">
    <property type="entry name" value="PROPHAGE INTEGRASE INTD-RELATED"/>
    <property type="match status" value="1"/>
</dbReference>
<gene>
    <name evidence="7" type="ORF">FHR92_003722</name>
</gene>
<dbReference type="PROSITE" id="PS51898">
    <property type="entry name" value="TYR_RECOMBINASE"/>
    <property type="match status" value="1"/>
</dbReference>
<dbReference type="RefSeq" id="WP_182538025.1">
    <property type="nucleotide sequence ID" value="NZ_JACJIP010000028.1"/>
</dbReference>
<evidence type="ECO:0000256" key="2">
    <source>
        <dbReference type="ARBA" id="ARBA00023125"/>
    </source>
</evidence>
<dbReference type="GO" id="GO:0003677">
    <property type="term" value="F:DNA binding"/>
    <property type="evidence" value="ECO:0007669"/>
    <property type="project" value="UniProtKB-UniRule"/>
</dbReference>
<evidence type="ECO:0000259" key="5">
    <source>
        <dbReference type="PROSITE" id="PS51898"/>
    </source>
</evidence>
<feature type="domain" description="Core-binding (CB)" evidence="6">
    <location>
        <begin position="11"/>
        <end position="106"/>
    </location>
</feature>
<dbReference type="GO" id="GO:0006310">
    <property type="term" value="P:DNA recombination"/>
    <property type="evidence" value="ECO:0007669"/>
    <property type="project" value="UniProtKB-KW"/>
</dbReference>
<dbReference type="EMBL" id="JACJIP010000028">
    <property type="protein sequence ID" value="MBA9087238.1"/>
    <property type="molecule type" value="Genomic_DNA"/>
</dbReference>
<keyword evidence="8" id="KW-1185">Reference proteome</keyword>